<dbReference type="PANTHER" id="PTHR10380">
    <property type="entry name" value="CUTICLE PROTEIN"/>
    <property type="match status" value="1"/>
</dbReference>
<dbReference type="InterPro" id="IPR050468">
    <property type="entry name" value="Cuticle_Struct_Prot"/>
</dbReference>
<keyword evidence="3" id="KW-1185">Reference proteome</keyword>
<gene>
    <name evidence="2" type="primary">5580148</name>
</gene>
<proteinExistence type="predicted"/>
<dbReference type="OrthoDB" id="6629557at2759"/>
<evidence type="ECO:0000256" key="1">
    <source>
        <dbReference type="ARBA" id="ARBA00022460"/>
    </source>
</evidence>
<dbReference type="PROSITE" id="PS00233">
    <property type="entry name" value="CHIT_BIND_RR_1"/>
    <property type="match status" value="1"/>
</dbReference>
<dbReference type="GO" id="GO:0008010">
    <property type="term" value="F:structural constituent of chitin-based larval cuticle"/>
    <property type="evidence" value="ECO:0007669"/>
    <property type="project" value="TreeGrafter"/>
</dbReference>
<dbReference type="InParanoid" id="A0A1S4F1Z4"/>
<dbReference type="EnsemblMetazoa" id="AAEL002439-RA">
    <property type="protein sequence ID" value="AAEL002439-PA"/>
    <property type="gene ID" value="AAEL002439"/>
</dbReference>
<protein>
    <submittedName>
        <fullName evidence="2">Uncharacterized protein</fullName>
    </submittedName>
</protein>
<dbReference type="Pfam" id="PF00379">
    <property type="entry name" value="Chitin_bind_4"/>
    <property type="match status" value="1"/>
</dbReference>
<dbReference type="InterPro" id="IPR031311">
    <property type="entry name" value="CHIT_BIND_RR_consensus"/>
</dbReference>
<accession>A0A1S4F1Z4</accession>
<dbReference type="Proteomes" id="UP000008820">
    <property type="component" value="Chromosome 3"/>
</dbReference>
<dbReference type="AlphaFoldDB" id="A0A1S4F1Z4"/>
<sequence length="131" mass="14649">MKTLCTTLIIVSLLANFSKSVPLKRDDRRRIPSAETSSIPSDVQLVSFENDHNSPDSYQFNYALSDDQTRDEVGTLKDGKDEDGNDVRFFVVRGSYSFTGDDGQTYWVHYTADETGYHPQVGTGPDPGKTF</sequence>
<evidence type="ECO:0000313" key="3">
    <source>
        <dbReference type="Proteomes" id="UP000008820"/>
    </source>
</evidence>
<dbReference type="PROSITE" id="PS51155">
    <property type="entry name" value="CHIT_BIND_RR_2"/>
    <property type="match status" value="1"/>
</dbReference>
<dbReference type="InterPro" id="IPR000618">
    <property type="entry name" value="Insect_cuticle"/>
</dbReference>
<dbReference type="VEuPathDB" id="VectorBase:AAEL002439"/>
<dbReference type="PANTHER" id="PTHR10380:SF192">
    <property type="entry name" value="GEO02312P1"/>
    <property type="match status" value="1"/>
</dbReference>
<name>A0A1S4F1Z4_AEDAE</name>
<reference evidence="2" key="2">
    <citation type="submission" date="2020-05" db="UniProtKB">
        <authorList>
            <consortium name="EnsemblMetazoa"/>
        </authorList>
    </citation>
    <scope>IDENTIFICATION</scope>
    <source>
        <strain evidence="2">LVP_AGWG</strain>
    </source>
</reference>
<evidence type="ECO:0000313" key="2">
    <source>
        <dbReference type="EnsemblMetazoa" id="AAEL002439-PA"/>
    </source>
</evidence>
<organism evidence="2 3">
    <name type="scientific">Aedes aegypti</name>
    <name type="common">Yellowfever mosquito</name>
    <name type="synonym">Culex aegypti</name>
    <dbReference type="NCBI Taxonomy" id="7159"/>
    <lineage>
        <taxon>Eukaryota</taxon>
        <taxon>Metazoa</taxon>
        <taxon>Ecdysozoa</taxon>
        <taxon>Arthropoda</taxon>
        <taxon>Hexapoda</taxon>
        <taxon>Insecta</taxon>
        <taxon>Pterygota</taxon>
        <taxon>Neoptera</taxon>
        <taxon>Endopterygota</taxon>
        <taxon>Diptera</taxon>
        <taxon>Nematocera</taxon>
        <taxon>Culicoidea</taxon>
        <taxon>Culicidae</taxon>
        <taxon>Culicinae</taxon>
        <taxon>Aedini</taxon>
        <taxon>Aedes</taxon>
        <taxon>Stegomyia</taxon>
    </lineage>
</organism>
<dbReference type="PRINTS" id="PR00947">
    <property type="entry name" value="CUTICLE"/>
</dbReference>
<dbReference type="GO" id="GO:0062129">
    <property type="term" value="C:chitin-based extracellular matrix"/>
    <property type="evidence" value="ECO:0007669"/>
    <property type="project" value="TreeGrafter"/>
</dbReference>
<reference evidence="2 3" key="1">
    <citation type="submission" date="2017-06" db="EMBL/GenBank/DDBJ databases">
        <title>Aedes aegypti genome working group (AGWG) sequencing and assembly.</title>
        <authorList>
            <consortium name="Aedes aegypti Genome Working Group (AGWG)"/>
            <person name="Matthews B.J."/>
        </authorList>
    </citation>
    <scope>NUCLEOTIDE SEQUENCE [LARGE SCALE GENOMIC DNA]</scope>
    <source>
        <strain evidence="2 3">LVP_AGWG</strain>
    </source>
</reference>
<keyword evidence="1" id="KW-0193">Cuticle</keyword>